<dbReference type="CDD" id="cd00192">
    <property type="entry name" value="PTKc"/>
    <property type="match status" value="1"/>
</dbReference>
<dbReference type="InterPro" id="IPR017441">
    <property type="entry name" value="Protein_kinase_ATP_BS"/>
</dbReference>
<evidence type="ECO:0000313" key="10">
    <source>
        <dbReference type="Proteomes" id="UP000614601"/>
    </source>
</evidence>
<evidence type="ECO:0000256" key="1">
    <source>
        <dbReference type="ARBA" id="ARBA00022741"/>
    </source>
</evidence>
<feature type="active site" description="Proton acceptor" evidence="3">
    <location>
        <position position="159"/>
    </location>
</feature>
<sequence length="409" mass="46516">MVMEDIPKSFRVRSEDVTVFKDKHIGAGNFADVFKGTYHKKGSKGGMEVAVKVIRAGPTLNSVEKESTPAWLHEIRNEAMIMTLFDQEHLILLYGYSDVDMDASPFQPPFIVLEYCPGGSLDVYLQATKNISVGEKVLYLKEVAAGMRFLEKEKIVHRDLASRNVLINTCGLLKISDFGLSRSPNVKEMPETTHNQIPIRWMAPESLLRTPTFDNKSDMWAYGVFIYEVFTAGKKPWPNKPVKWIATQIRKLQMPHLPSSMPKVIKDIIQHKCWVKADERWTFAQLHSVLCLLSITLFTTSRASIYAYLEKKGVAQNSKGRDKVEKWDRDSSLVEWSETKDIAKHDTVPARPVDGNCVLYSKKKGEKRERKNSKTNRELNKTPAISHTTTTSQGSSEDRNRESEGRKHA</sequence>
<dbReference type="EMBL" id="CAJFCW020000005">
    <property type="protein sequence ID" value="CAG9119920.1"/>
    <property type="molecule type" value="Genomic_DNA"/>
</dbReference>
<dbReference type="Gene3D" id="1.10.510.10">
    <property type="entry name" value="Transferase(Phosphotransferase) domain 1"/>
    <property type="match status" value="1"/>
</dbReference>
<reference evidence="9" key="1">
    <citation type="submission" date="2020-09" db="EMBL/GenBank/DDBJ databases">
        <authorList>
            <person name="Kikuchi T."/>
        </authorList>
    </citation>
    <scope>NUCLEOTIDE SEQUENCE</scope>
    <source>
        <strain evidence="9">SH1</strain>
    </source>
</reference>
<dbReference type="GO" id="GO:0046872">
    <property type="term" value="F:metal ion binding"/>
    <property type="evidence" value="ECO:0007669"/>
    <property type="project" value="UniProtKB-KW"/>
</dbReference>
<evidence type="ECO:0000256" key="2">
    <source>
        <dbReference type="ARBA" id="ARBA00022840"/>
    </source>
</evidence>
<dbReference type="Proteomes" id="UP000614601">
    <property type="component" value="Unassembled WGS sequence"/>
</dbReference>
<dbReference type="InterPro" id="IPR000719">
    <property type="entry name" value="Prot_kinase_dom"/>
</dbReference>
<dbReference type="GO" id="GO:0004713">
    <property type="term" value="F:protein tyrosine kinase activity"/>
    <property type="evidence" value="ECO:0007669"/>
    <property type="project" value="InterPro"/>
</dbReference>
<dbReference type="InterPro" id="IPR008266">
    <property type="entry name" value="Tyr_kinase_AS"/>
</dbReference>
<feature type="binding site" evidence="6">
    <location>
        <position position="52"/>
    </location>
    <ligand>
        <name>ATP</name>
        <dbReference type="ChEBI" id="CHEBI:30616"/>
    </ligand>
</feature>
<evidence type="ECO:0000256" key="5">
    <source>
        <dbReference type="PIRSR" id="PIRSR000615-3"/>
    </source>
</evidence>
<dbReference type="OrthoDB" id="3256376at2759"/>
<keyword evidence="1 4" id="KW-0547">Nucleotide-binding</keyword>
<evidence type="ECO:0000256" key="4">
    <source>
        <dbReference type="PIRSR" id="PIRSR000615-2"/>
    </source>
</evidence>
<dbReference type="PROSITE" id="PS00109">
    <property type="entry name" value="PROTEIN_KINASE_TYR"/>
    <property type="match status" value="1"/>
</dbReference>
<feature type="compositionally biased region" description="Polar residues" evidence="7">
    <location>
        <begin position="383"/>
        <end position="395"/>
    </location>
</feature>
<dbReference type="InterPro" id="IPR001245">
    <property type="entry name" value="Ser-Thr/Tyr_kinase_cat_dom"/>
</dbReference>
<keyword evidence="5" id="KW-0460">Magnesium</keyword>
<comment type="caution">
    <text evidence="9">The sequence shown here is derived from an EMBL/GenBank/DDBJ whole genome shotgun (WGS) entry which is preliminary data.</text>
</comment>
<keyword evidence="10" id="KW-1185">Reference proteome</keyword>
<name>A0A811L9X9_9BILA</name>
<dbReference type="InterPro" id="IPR020635">
    <property type="entry name" value="Tyr_kinase_cat_dom"/>
</dbReference>
<protein>
    <recommendedName>
        <fullName evidence="8">Protein kinase domain-containing protein</fullName>
    </recommendedName>
</protein>
<dbReference type="Proteomes" id="UP000783686">
    <property type="component" value="Unassembled WGS sequence"/>
</dbReference>
<dbReference type="PANTHER" id="PTHR24418">
    <property type="entry name" value="TYROSINE-PROTEIN KINASE"/>
    <property type="match status" value="1"/>
</dbReference>
<dbReference type="InterPro" id="IPR011009">
    <property type="entry name" value="Kinase-like_dom_sf"/>
</dbReference>
<proteinExistence type="predicted"/>
<dbReference type="AlphaFoldDB" id="A0A811L9X9"/>
<dbReference type="PROSITE" id="PS00107">
    <property type="entry name" value="PROTEIN_KINASE_ATP"/>
    <property type="match status" value="1"/>
</dbReference>
<evidence type="ECO:0000259" key="8">
    <source>
        <dbReference type="PROSITE" id="PS50011"/>
    </source>
</evidence>
<dbReference type="EMBL" id="CAJFDH010000005">
    <property type="protein sequence ID" value="CAD5224512.1"/>
    <property type="molecule type" value="Genomic_DNA"/>
</dbReference>
<dbReference type="SUPFAM" id="SSF56112">
    <property type="entry name" value="Protein kinase-like (PK-like)"/>
    <property type="match status" value="1"/>
</dbReference>
<accession>A0A811L9X9</accession>
<evidence type="ECO:0000256" key="3">
    <source>
        <dbReference type="PIRSR" id="PIRSR000615-1"/>
    </source>
</evidence>
<dbReference type="GO" id="GO:0005524">
    <property type="term" value="F:ATP binding"/>
    <property type="evidence" value="ECO:0007669"/>
    <property type="project" value="UniProtKB-UniRule"/>
</dbReference>
<gene>
    <name evidence="9" type="ORF">BOKJ2_LOCUS11116</name>
</gene>
<feature type="compositionally biased region" description="Basic and acidic residues" evidence="7">
    <location>
        <begin position="396"/>
        <end position="409"/>
    </location>
</feature>
<evidence type="ECO:0000256" key="6">
    <source>
        <dbReference type="PROSITE-ProRule" id="PRU10141"/>
    </source>
</evidence>
<dbReference type="PRINTS" id="PR00109">
    <property type="entry name" value="TYRKINASE"/>
</dbReference>
<feature type="binding site" evidence="4">
    <location>
        <position position="163"/>
    </location>
    <ligand>
        <name>ATP</name>
        <dbReference type="ChEBI" id="CHEBI:30616"/>
    </ligand>
</feature>
<evidence type="ECO:0000313" key="9">
    <source>
        <dbReference type="EMBL" id="CAD5224512.1"/>
    </source>
</evidence>
<dbReference type="PROSITE" id="PS50011">
    <property type="entry name" value="PROTEIN_KINASE_DOM"/>
    <property type="match status" value="1"/>
</dbReference>
<feature type="region of interest" description="Disordered" evidence="7">
    <location>
        <begin position="347"/>
        <end position="409"/>
    </location>
</feature>
<keyword evidence="5" id="KW-0479">Metal-binding</keyword>
<dbReference type="SMART" id="SM00219">
    <property type="entry name" value="TyrKc"/>
    <property type="match status" value="1"/>
</dbReference>
<feature type="binding site" evidence="5">
    <location>
        <position position="177"/>
    </location>
    <ligand>
        <name>Mg(2+)</name>
        <dbReference type="ChEBI" id="CHEBI:18420"/>
    </ligand>
</feature>
<dbReference type="InterPro" id="IPR050198">
    <property type="entry name" value="Non-receptor_tyrosine_kinases"/>
</dbReference>
<feature type="domain" description="Protein kinase" evidence="8">
    <location>
        <begin position="19"/>
        <end position="290"/>
    </location>
</feature>
<keyword evidence="2 4" id="KW-0067">ATP-binding</keyword>
<feature type="compositionally biased region" description="Basic residues" evidence="7">
    <location>
        <begin position="361"/>
        <end position="374"/>
    </location>
</feature>
<organism evidence="9 10">
    <name type="scientific">Bursaphelenchus okinawaensis</name>
    <dbReference type="NCBI Taxonomy" id="465554"/>
    <lineage>
        <taxon>Eukaryota</taxon>
        <taxon>Metazoa</taxon>
        <taxon>Ecdysozoa</taxon>
        <taxon>Nematoda</taxon>
        <taxon>Chromadorea</taxon>
        <taxon>Rhabditida</taxon>
        <taxon>Tylenchina</taxon>
        <taxon>Tylenchomorpha</taxon>
        <taxon>Aphelenchoidea</taxon>
        <taxon>Aphelenchoididae</taxon>
        <taxon>Bursaphelenchus</taxon>
    </lineage>
</organism>
<feature type="binding site" evidence="5">
    <location>
        <position position="164"/>
    </location>
    <ligand>
        <name>Mg(2+)</name>
        <dbReference type="ChEBI" id="CHEBI:18420"/>
    </ligand>
</feature>
<evidence type="ECO:0000256" key="7">
    <source>
        <dbReference type="SAM" id="MobiDB-lite"/>
    </source>
</evidence>
<dbReference type="Pfam" id="PF07714">
    <property type="entry name" value="PK_Tyr_Ser-Thr"/>
    <property type="match status" value="1"/>
</dbReference>